<comment type="caution">
    <text evidence="1">The sequence shown here is derived from an EMBL/GenBank/DDBJ whole genome shotgun (WGS) entry which is preliminary data.</text>
</comment>
<dbReference type="OrthoDB" id="5297106at2"/>
<dbReference type="AlphaFoldDB" id="K2Q0H7"/>
<dbReference type="SUPFAM" id="SSF143100">
    <property type="entry name" value="TTHA1013/TTHA0281-like"/>
    <property type="match status" value="1"/>
</dbReference>
<reference evidence="1 2" key="1">
    <citation type="journal article" date="2012" name="J. Bacteriol.">
        <title>Draft Genome Sequence of Agrobacterium albertimagni Strain AOL15.</title>
        <authorList>
            <person name="Trimble W.L."/>
            <person name="Phung le T."/>
            <person name="Meyer F."/>
            <person name="Gilbert J.A."/>
            <person name="Silver S."/>
        </authorList>
    </citation>
    <scope>NUCLEOTIDE SEQUENCE [LARGE SCALE GENOMIC DNA]</scope>
    <source>
        <strain evidence="1 2">AOL15</strain>
    </source>
</reference>
<evidence type="ECO:0008006" key="3">
    <source>
        <dbReference type="Google" id="ProtNLM"/>
    </source>
</evidence>
<dbReference type="Pfam" id="PF05534">
    <property type="entry name" value="HicB"/>
    <property type="match status" value="1"/>
</dbReference>
<dbReference type="EMBL" id="ALJF01000013">
    <property type="protein sequence ID" value="EKF58590.1"/>
    <property type="molecule type" value="Genomic_DNA"/>
</dbReference>
<keyword evidence="2" id="KW-1185">Reference proteome</keyword>
<dbReference type="GO" id="GO:0006355">
    <property type="term" value="P:regulation of DNA-templated transcription"/>
    <property type="evidence" value="ECO:0007669"/>
    <property type="project" value="InterPro"/>
</dbReference>
<organism evidence="1 2">
    <name type="scientific">Agrobacterium albertimagni AOL15</name>
    <dbReference type="NCBI Taxonomy" id="1156935"/>
    <lineage>
        <taxon>Bacteria</taxon>
        <taxon>Pseudomonadati</taxon>
        <taxon>Pseudomonadota</taxon>
        <taxon>Alphaproteobacteria</taxon>
        <taxon>Hyphomicrobiales</taxon>
        <taxon>Rhizobiaceae</taxon>
        <taxon>Rhizobium/Agrobacterium group</taxon>
        <taxon>Agrobacterium</taxon>
    </lineage>
</organism>
<dbReference type="STRING" id="1156935.QWE_18358"/>
<proteinExistence type="predicted"/>
<dbReference type="InterPro" id="IPR035069">
    <property type="entry name" value="TTHA1013/TTHA0281-like"/>
</dbReference>
<sequence>MKTVNYKGYQASVEFEDGTLFVKVLHIDDLLVAEVDRASDAQKALEDLIEAYLLDCAEEGREPTQPFKGSFNVRLGPELHKRAAMRAADEGMTLNKWICVSIDEKLECGKLSERIDGVFSKSKAHIDAASIAQWTKIITSHAGSDASHEYGREVRLNFHRWNDESQDDQALLRRVAKVAPRAKFDA</sequence>
<dbReference type="SUPFAM" id="SSF47598">
    <property type="entry name" value="Ribbon-helix-helix"/>
    <property type="match status" value="1"/>
</dbReference>
<evidence type="ECO:0000313" key="1">
    <source>
        <dbReference type="EMBL" id="EKF58590.1"/>
    </source>
</evidence>
<protein>
    <recommendedName>
        <fullName evidence="3">HicB family protein</fullName>
    </recommendedName>
</protein>
<dbReference type="RefSeq" id="WP_006727665.1">
    <property type="nucleotide sequence ID" value="NZ_ALJF01000013.1"/>
</dbReference>
<dbReference type="InterPro" id="IPR008651">
    <property type="entry name" value="Uncharacterised_HicB"/>
</dbReference>
<accession>K2Q0H7</accession>
<name>K2Q0H7_9HYPH</name>
<gene>
    <name evidence="1" type="ORF">QWE_18358</name>
</gene>
<dbReference type="InterPro" id="IPR010985">
    <property type="entry name" value="Ribbon_hlx_hlx"/>
</dbReference>
<dbReference type="eggNOG" id="COG4226">
    <property type="taxonomic scope" value="Bacteria"/>
</dbReference>
<evidence type="ECO:0000313" key="2">
    <source>
        <dbReference type="Proteomes" id="UP000007123"/>
    </source>
</evidence>
<dbReference type="Proteomes" id="UP000007123">
    <property type="component" value="Unassembled WGS sequence"/>
</dbReference>